<sequence>MPTPSRHRAALLLAAAALTLGACSSPGPAAPEERFTLSGGDTTVDVVTSAAGAVLADGQGRVLYARVPAGDCTGDCLAQWPAYVADGVPHPADPALNPLRTDVLGTTPTAGGGKVVTYAGHLLHRFAGDAAPGAVTGQGVEAFGGTWMPLNPDGDPVPAAAVR</sequence>
<dbReference type="AlphaFoldDB" id="A0A852W0Z7"/>
<protein>
    <submittedName>
        <fullName evidence="2">Lipoprotein with Yx(FWY)xxD motif</fullName>
    </submittedName>
</protein>
<evidence type="ECO:0000313" key="2">
    <source>
        <dbReference type="EMBL" id="NYG02597.1"/>
    </source>
</evidence>
<keyword evidence="2" id="KW-0449">Lipoprotein</keyword>
<dbReference type="PROSITE" id="PS51257">
    <property type="entry name" value="PROKAR_LIPOPROTEIN"/>
    <property type="match status" value="1"/>
</dbReference>
<proteinExistence type="predicted"/>
<dbReference type="PANTHER" id="PTHR39335:SF1">
    <property type="entry name" value="BLL4220 PROTEIN"/>
    <property type="match status" value="1"/>
</dbReference>
<dbReference type="Pfam" id="PF03640">
    <property type="entry name" value="Lipoprotein_15"/>
    <property type="match status" value="1"/>
</dbReference>
<organism evidence="2 3">
    <name type="scientific">Pseudonocardia alni</name>
    <name type="common">Amycolata alni</name>
    <dbReference type="NCBI Taxonomy" id="33907"/>
    <lineage>
        <taxon>Bacteria</taxon>
        <taxon>Bacillati</taxon>
        <taxon>Actinomycetota</taxon>
        <taxon>Actinomycetes</taxon>
        <taxon>Pseudonocardiales</taxon>
        <taxon>Pseudonocardiaceae</taxon>
        <taxon>Pseudonocardia</taxon>
    </lineage>
</organism>
<keyword evidence="1" id="KW-0732">Signal</keyword>
<gene>
    <name evidence="2" type="ORF">HDA37_002882</name>
</gene>
<dbReference type="RefSeq" id="WP_179761373.1">
    <property type="nucleotide sequence ID" value="NZ_BAAAJZ010000003.1"/>
</dbReference>
<accession>A0A852W0Z7</accession>
<dbReference type="InterPro" id="IPR005297">
    <property type="entry name" value="Lipoprotein_repeat"/>
</dbReference>
<reference evidence="2 3" key="1">
    <citation type="submission" date="2020-07" db="EMBL/GenBank/DDBJ databases">
        <title>Sequencing the genomes of 1000 actinobacteria strains.</title>
        <authorList>
            <person name="Klenk H.-P."/>
        </authorList>
    </citation>
    <scope>NUCLEOTIDE SEQUENCE [LARGE SCALE GENOMIC DNA]</scope>
    <source>
        <strain evidence="2 3">DSM 44749</strain>
    </source>
</reference>
<dbReference type="EMBL" id="JACCCZ010000001">
    <property type="protein sequence ID" value="NYG02597.1"/>
    <property type="molecule type" value="Genomic_DNA"/>
</dbReference>
<feature type="signal peptide" evidence="1">
    <location>
        <begin position="1"/>
        <end position="29"/>
    </location>
</feature>
<evidence type="ECO:0000256" key="1">
    <source>
        <dbReference type="SAM" id="SignalP"/>
    </source>
</evidence>
<dbReference type="GO" id="GO:0043448">
    <property type="term" value="P:alkane catabolic process"/>
    <property type="evidence" value="ECO:0007669"/>
    <property type="project" value="TreeGrafter"/>
</dbReference>
<evidence type="ECO:0000313" key="3">
    <source>
        <dbReference type="Proteomes" id="UP000549695"/>
    </source>
</evidence>
<feature type="chain" id="PRO_5038636409" evidence="1">
    <location>
        <begin position="30"/>
        <end position="163"/>
    </location>
</feature>
<name>A0A852W0Z7_PSEA5</name>
<keyword evidence="3" id="KW-1185">Reference proteome</keyword>
<dbReference type="Proteomes" id="UP000549695">
    <property type="component" value="Unassembled WGS sequence"/>
</dbReference>
<dbReference type="GeneID" id="98055622"/>
<comment type="caution">
    <text evidence="2">The sequence shown here is derived from an EMBL/GenBank/DDBJ whole genome shotgun (WGS) entry which is preliminary data.</text>
</comment>
<dbReference type="PANTHER" id="PTHR39335">
    <property type="entry name" value="BLL4220 PROTEIN"/>
    <property type="match status" value="1"/>
</dbReference>